<dbReference type="EMBL" id="BFAA01003478">
    <property type="protein sequence ID" value="GCB71491.1"/>
    <property type="molecule type" value="Genomic_DNA"/>
</dbReference>
<dbReference type="InterPro" id="IPR052105">
    <property type="entry name" value="MGAT5_Glycosyltransferase"/>
</dbReference>
<evidence type="ECO:0000313" key="15">
    <source>
        <dbReference type="EMBL" id="GCB71491.1"/>
    </source>
</evidence>
<dbReference type="Proteomes" id="UP000288216">
    <property type="component" value="Unassembled WGS sequence"/>
</dbReference>
<evidence type="ECO:0000256" key="5">
    <source>
        <dbReference type="ARBA" id="ARBA00022676"/>
    </source>
</evidence>
<keyword evidence="11" id="KW-0472">Membrane</keyword>
<dbReference type="AlphaFoldDB" id="A0A401PEF0"/>
<evidence type="ECO:0000256" key="9">
    <source>
        <dbReference type="ARBA" id="ARBA00022989"/>
    </source>
</evidence>
<evidence type="ECO:0000259" key="14">
    <source>
        <dbReference type="Pfam" id="PF15024"/>
    </source>
</evidence>
<dbReference type="GO" id="GO:0006487">
    <property type="term" value="P:protein N-linked glycosylation"/>
    <property type="evidence" value="ECO:0007669"/>
    <property type="project" value="TreeGrafter"/>
</dbReference>
<keyword evidence="7" id="KW-0812">Transmembrane</keyword>
<organism evidence="15 16">
    <name type="scientific">Scyliorhinus torazame</name>
    <name type="common">Cloudy catshark</name>
    <name type="synonym">Catulus torazame</name>
    <dbReference type="NCBI Taxonomy" id="75743"/>
    <lineage>
        <taxon>Eukaryota</taxon>
        <taxon>Metazoa</taxon>
        <taxon>Chordata</taxon>
        <taxon>Craniata</taxon>
        <taxon>Vertebrata</taxon>
        <taxon>Chondrichthyes</taxon>
        <taxon>Elasmobranchii</taxon>
        <taxon>Galeomorphii</taxon>
        <taxon>Galeoidea</taxon>
        <taxon>Carcharhiniformes</taxon>
        <taxon>Scyliorhinidae</taxon>
        <taxon>Scyliorhinus</taxon>
    </lineage>
</organism>
<evidence type="ECO:0000256" key="7">
    <source>
        <dbReference type="ARBA" id="ARBA00022692"/>
    </source>
</evidence>
<proteinExistence type="inferred from homology"/>
<protein>
    <recommendedName>
        <fullName evidence="4">alpha-1,6-mannosyl-glycoprotein 6-beta-N-acetylglucosaminyltransferase</fullName>
        <ecNumber evidence="4">2.4.1.155</ecNumber>
    </recommendedName>
</protein>
<dbReference type="PANTHER" id="PTHR15075:SF5">
    <property type="entry name" value="ALPHA-1,6-MANNOSYLGLYCOPROTEIN 6-BETA-N-ACETYLGLUCOSAMINYLTRANSFERASE A"/>
    <property type="match status" value="1"/>
</dbReference>
<comment type="caution">
    <text evidence="15">The sequence shown here is derived from an EMBL/GenBank/DDBJ whole genome shotgun (WGS) entry which is preliminary data.</text>
</comment>
<dbReference type="STRING" id="75743.A0A401PEF0"/>
<dbReference type="PANTHER" id="PTHR15075">
    <property type="entry name" value="ALPHA-MANNOSIDE BETA-1,6-N-ACETYLGLUCOSAMINYLTRANSFERASE"/>
    <property type="match status" value="1"/>
</dbReference>
<evidence type="ECO:0000256" key="6">
    <source>
        <dbReference type="ARBA" id="ARBA00022679"/>
    </source>
</evidence>
<evidence type="ECO:0000256" key="12">
    <source>
        <dbReference type="ARBA" id="ARBA00023180"/>
    </source>
</evidence>
<keyword evidence="6" id="KW-0808">Transferase</keyword>
<keyword evidence="10" id="KW-0333">Golgi apparatus</keyword>
<feature type="domain" description="Glycosyltransferase family 18 catalytic" evidence="14">
    <location>
        <begin position="36"/>
        <end position="431"/>
    </location>
</feature>
<dbReference type="EC" id="2.4.1.155" evidence="4"/>
<dbReference type="GO" id="GO:0030144">
    <property type="term" value="F:alpha-1,6-mannosylglycoprotein 6-beta-N-acetylglucosaminyltransferase activity"/>
    <property type="evidence" value="ECO:0007669"/>
    <property type="project" value="UniProtKB-EC"/>
</dbReference>
<comment type="subcellular location">
    <subcellularLocation>
        <location evidence="1">Golgi apparatus membrane</location>
        <topology evidence="1">Single-pass type II membrane protein</topology>
    </subcellularLocation>
</comment>
<keyword evidence="8" id="KW-0735">Signal-anchor</keyword>
<evidence type="ECO:0000256" key="13">
    <source>
        <dbReference type="ARBA" id="ARBA00048243"/>
    </source>
</evidence>
<evidence type="ECO:0000256" key="8">
    <source>
        <dbReference type="ARBA" id="ARBA00022968"/>
    </source>
</evidence>
<evidence type="ECO:0000256" key="4">
    <source>
        <dbReference type="ARBA" id="ARBA00012671"/>
    </source>
</evidence>
<sequence length="452" mass="51562">MHSSAAKALDTYGISLSLLSAMRYDNTAPISHLSILTGNKEGCPIRGPKLLDLIYIDIVGLKQLQTVLGATFTHYRCLLRVLDSFGTEPEFNHAEYAKKKNHGSPWGKLNLIPKQFYNMFPHTPDNSFLGFVVEQHLNSNNITLLNKIQRTNKALVYGKLADYWKDKTSFLDIVKDYAEIHGTFHNENNVILPNFVINHGILSGQDLHLLLRETKIFVGLGFPYEGPAPLEAIANGCVFLNPSFNPPKSRKNTNFFQGKPTFRELSSQHPYAEIYIGKPHVWTVDINNPSDLKETINQIMKLTVDPYLPYEFTSEGMLERLNVFIEKQDFCRPKEIWPPLSAFVVKMAKPSQSCVEVCQREQLICEPAFFYHLNKEVELKRYGIFCNSSKRESDLYLPAFNPENQLCLLQSDYLLFSCAGSHEHYSRICPCRDYIKGQVAICQACLKREAHN</sequence>
<comment type="pathway">
    <text evidence="2">Protein modification; protein glycosylation.</text>
</comment>
<evidence type="ECO:0000256" key="10">
    <source>
        <dbReference type="ARBA" id="ARBA00023034"/>
    </source>
</evidence>
<evidence type="ECO:0000256" key="2">
    <source>
        <dbReference type="ARBA" id="ARBA00004922"/>
    </source>
</evidence>
<reference evidence="15 16" key="1">
    <citation type="journal article" date="2018" name="Nat. Ecol. Evol.">
        <title>Shark genomes provide insights into elasmobranch evolution and the origin of vertebrates.</title>
        <authorList>
            <person name="Hara Y"/>
            <person name="Yamaguchi K"/>
            <person name="Onimaru K"/>
            <person name="Kadota M"/>
            <person name="Koyanagi M"/>
            <person name="Keeley SD"/>
            <person name="Tatsumi K"/>
            <person name="Tanaka K"/>
            <person name="Motone F"/>
            <person name="Kageyama Y"/>
            <person name="Nozu R"/>
            <person name="Adachi N"/>
            <person name="Nishimura O"/>
            <person name="Nakagawa R"/>
            <person name="Tanegashima C"/>
            <person name="Kiyatake I"/>
            <person name="Matsumoto R"/>
            <person name="Murakumo K"/>
            <person name="Nishida K"/>
            <person name="Terakita A"/>
            <person name="Kuratani S"/>
            <person name="Sato K"/>
            <person name="Hyodo S Kuraku.S."/>
        </authorList>
    </citation>
    <scope>NUCLEOTIDE SEQUENCE [LARGE SCALE GENOMIC DNA]</scope>
</reference>
<comment type="similarity">
    <text evidence="3">Belongs to the glycosyltransferase 18 family.</text>
</comment>
<keyword evidence="9" id="KW-1133">Transmembrane helix</keyword>
<accession>A0A401PEF0</accession>
<evidence type="ECO:0000256" key="1">
    <source>
        <dbReference type="ARBA" id="ARBA00004323"/>
    </source>
</evidence>
<dbReference type="GO" id="GO:0000139">
    <property type="term" value="C:Golgi membrane"/>
    <property type="evidence" value="ECO:0007669"/>
    <property type="project" value="UniProtKB-SubCell"/>
</dbReference>
<evidence type="ECO:0000313" key="16">
    <source>
        <dbReference type="Proteomes" id="UP000288216"/>
    </source>
</evidence>
<keyword evidence="16" id="KW-1185">Reference proteome</keyword>
<comment type="catalytic activity">
    <reaction evidence="13">
        <text>N(4)-{beta-D-GlcNAc-(1-&gt;2)-[beta-D-GlcNAc-(1-&gt;4)]-alpha-D-Man-(1-&gt;3)-[beta-D-GlcNAc-(1-&gt;2)-alpha-D-Man-(1-&gt;6)]-beta-D-Man-(1-&gt;4)-beta-D-GlcNAc-(1-&gt;4)-beta-D-GlcNAc}-L-asparaginyl-[protein] + UDP-N-acetyl-alpha-D-glucosamine = N(4)-{beta-D-GlcNAc-(1-&gt;2)-[beta-D-GlcNAc-(1-&gt;4)]-alpha-D-Man-(1-&gt;3)-[beta-D-GlcNAc-(1-&gt;2)-[beta-D-GlcNAc-(1-&gt;6)]-alpha-D-Man-(1-&gt;6)]-beta-D-Man-(1-&gt;4)-beta-D-GlcNAc-(1-&gt;4)-beta-D-GlcNAc}-L-asparaginyl-[protein] + UDP + H(+)</text>
        <dbReference type="Rhea" id="RHEA:16921"/>
        <dbReference type="Rhea" id="RHEA-COMP:14374"/>
        <dbReference type="Rhea" id="RHEA-COMP:14377"/>
        <dbReference type="ChEBI" id="CHEBI:15378"/>
        <dbReference type="ChEBI" id="CHEBI:57705"/>
        <dbReference type="ChEBI" id="CHEBI:58223"/>
        <dbReference type="ChEBI" id="CHEBI:139507"/>
        <dbReference type="ChEBI" id="CHEBI:139510"/>
        <dbReference type="EC" id="2.4.1.155"/>
    </reaction>
</comment>
<dbReference type="UniPathway" id="UPA00378"/>
<dbReference type="Pfam" id="PF15024">
    <property type="entry name" value="Glyco_transf_18"/>
    <property type="match status" value="1"/>
</dbReference>
<evidence type="ECO:0000256" key="11">
    <source>
        <dbReference type="ARBA" id="ARBA00023136"/>
    </source>
</evidence>
<dbReference type="InterPro" id="IPR026116">
    <property type="entry name" value="GT18_cat"/>
</dbReference>
<evidence type="ECO:0000256" key="3">
    <source>
        <dbReference type="ARBA" id="ARBA00007477"/>
    </source>
</evidence>
<keyword evidence="5" id="KW-0328">Glycosyltransferase</keyword>
<dbReference type="OrthoDB" id="2113294at2759"/>
<keyword evidence="12" id="KW-0325">Glycoprotein</keyword>
<gene>
    <name evidence="15" type="ORF">scyTo_0008851</name>
</gene>
<name>A0A401PEF0_SCYTO</name>
<dbReference type="OMA" id="IGHHLEV"/>